<evidence type="ECO:0000256" key="8">
    <source>
        <dbReference type="PIRSR" id="PIRSR001093-1"/>
    </source>
</evidence>
<evidence type="ECO:0000313" key="12">
    <source>
        <dbReference type="EMBL" id="AOW41676.1"/>
    </source>
</evidence>
<protein>
    <recommendedName>
        <fullName evidence="7">Beta-hexosaminidase</fullName>
        <ecNumber evidence="7">3.2.1.52</ecNumber>
    </recommendedName>
</protein>
<sequence length="612" mass="68081">MTTTTTTAAATTTTATATTALTATTVLTATRPRQWAPAALTCVVVAAMVTMCASVLLFDSNTAAPSLRTHDATVWAPTTFAMRAHDRSAKHELAPRPSFVPVWPMPQTFQRSDDARARLQVDEKTLTLTTKIADTTTTIPTLEAAWAWYRDEVIFAKYRRVQSNSATTLGNSDASVPLVITVEDGSEAAPQLDTAESYELQVTQTSGIAIKAATVYGAVRALETLSQLIRFDTSTSSYAISHLPVVVTDSPRFAHRGLLIDTSRHFLAIPTILRALDSMAFAKLNVLHWHLSDEESFPLQSFSHPNLWNSAYSPVERYTQNELAFVVEYARVRGIRVMFELDVPGHAASWCVGEPSVCPSTTCRTPLNVANNYTFQVIQDVLEEVTGGGIRAQGLFPYDLLHLGGDEVDTRCWDSVPSVSQWLQDQQFSANDAYKYFVDRANAIARQLQRRPVMWVEVFEQFRDKLHPSTIVHVWKDKQSLAEVLAAGYHALLSNQHDWYLDHLATSWQNIYQNEPFDGIDDEEQQARVLGGEAAMWGETVDGSDFENTVWPRLAAFAERMWSVETLVDLEDAEIRIHHFRCVLLMRGVAAAPVSNQQARNAPPHYGSCIEQ</sequence>
<dbReference type="GO" id="GO:0030203">
    <property type="term" value="P:glycosaminoglycan metabolic process"/>
    <property type="evidence" value="ECO:0007669"/>
    <property type="project" value="TreeGrafter"/>
</dbReference>
<dbReference type="InterPro" id="IPR029019">
    <property type="entry name" value="HEX_eukaryotic_N"/>
</dbReference>
<evidence type="ECO:0000256" key="7">
    <source>
        <dbReference type="PIRNR" id="PIRNR001093"/>
    </source>
</evidence>
<dbReference type="InterPro" id="IPR025705">
    <property type="entry name" value="Beta_hexosaminidase_sua/sub"/>
</dbReference>
<dbReference type="PIRSF" id="PIRSF001093">
    <property type="entry name" value="B-hxosamndse_ab_euk"/>
    <property type="match status" value="1"/>
</dbReference>
<feature type="domain" description="Glycoside hydrolase family 20 catalytic" evidence="10">
    <location>
        <begin position="253"/>
        <end position="563"/>
    </location>
</feature>
<dbReference type="SUPFAM" id="SSF55545">
    <property type="entry name" value="beta-N-acetylhexosaminidase-like domain"/>
    <property type="match status" value="1"/>
</dbReference>
<comment type="catalytic activity">
    <reaction evidence="1 7">
        <text>Hydrolysis of terminal non-reducing N-acetyl-D-hexosamine residues in N-acetyl-beta-D-hexosaminides.</text>
        <dbReference type="EC" id="3.2.1.52"/>
    </reaction>
</comment>
<evidence type="ECO:0000256" key="6">
    <source>
        <dbReference type="ARBA" id="ARBA00023295"/>
    </source>
</evidence>
<evidence type="ECO:0000256" key="5">
    <source>
        <dbReference type="ARBA" id="ARBA00023180"/>
    </source>
</evidence>
<keyword evidence="3" id="KW-0732">Signal</keyword>
<keyword evidence="9" id="KW-0472">Membrane</keyword>
<dbReference type="InterPro" id="IPR029018">
    <property type="entry name" value="Hex-like_dom2"/>
</dbReference>
<dbReference type="SUPFAM" id="SSF51445">
    <property type="entry name" value="(Trans)glycosidases"/>
    <property type="match status" value="1"/>
</dbReference>
<keyword evidence="4 7" id="KW-0378">Hydrolase</keyword>
<dbReference type="EC" id="3.2.1.52" evidence="7"/>
<evidence type="ECO:0000259" key="10">
    <source>
        <dbReference type="Pfam" id="PF00728"/>
    </source>
</evidence>
<dbReference type="GO" id="GO:0016020">
    <property type="term" value="C:membrane"/>
    <property type="evidence" value="ECO:0007669"/>
    <property type="project" value="TreeGrafter"/>
</dbReference>
<evidence type="ECO:0000256" key="2">
    <source>
        <dbReference type="ARBA" id="ARBA00006285"/>
    </source>
</evidence>
<evidence type="ECO:0000256" key="9">
    <source>
        <dbReference type="SAM" id="Phobius"/>
    </source>
</evidence>
<feature type="active site" description="Proton donor" evidence="8">
    <location>
        <position position="407"/>
    </location>
</feature>
<evidence type="ECO:0000256" key="3">
    <source>
        <dbReference type="ARBA" id="ARBA00022729"/>
    </source>
</evidence>
<dbReference type="Gene3D" id="3.30.379.10">
    <property type="entry name" value="Chitobiase/beta-hexosaminidase domain 2-like"/>
    <property type="match status" value="1"/>
</dbReference>
<feature type="domain" description="Beta-hexosaminidase eukaryotic type N-terminal" evidence="11">
    <location>
        <begin position="102"/>
        <end position="228"/>
    </location>
</feature>
<feature type="transmembrane region" description="Helical" evidence="9">
    <location>
        <begin position="38"/>
        <end position="58"/>
    </location>
</feature>
<dbReference type="PANTHER" id="PTHR22600:SF21">
    <property type="entry name" value="BETA-HEXOSAMINIDASE A"/>
    <property type="match status" value="1"/>
</dbReference>
<reference evidence="12" key="1">
    <citation type="journal article" date="2016" name="BMC Microbiol.">
        <title>Glycoside hydrolases family 20 (GH20) represent putative virulence factors that are shared by animal pathogenic oomycetes, but are absent in phytopathogens.</title>
        <authorList>
            <person name="Olivera I.E."/>
            <person name="Fins K.C."/>
            <person name="Rodriguez S.A."/>
            <person name="Abiff S.K."/>
            <person name="Tartar J.L."/>
            <person name="Tartar A."/>
        </authorList>
    </citation>
    <scope>NUCLEOTIDE SEQUENCE</scope>
    <source>
        <strain evidence="12">ARSEF 373</strain>
    </source>
</reference>
<evidence type="ECO:0000259" key="11">
    <source>
        <dbReference type="Pfam" id="PF14845"/>
    </source>
</evidence>
<dbReference type="Pfam" id="PF00728">
    <property type="entry name" value="Glyco_hydro_20"/>
    <property type="match status" value="1"/>
</dbReference>
<evidence type="ECO:0000256" key="1">
    <source>
        <dbReference type="ARBA" id="ARBA00001231"/>
    </source>
</evidence>
<comment type="similarity">
    <text evidence="2 7">Belongs to the glycosyl hydrolase 20 family.</text>
</comment>
<name>A0A1D8QLR0_9STRA</name>
<keyword evidence="6 7" id="KW-0326">Glycosidase</keyword>
<evidence type="ECO:0000256" key="4">
    <source>
        <dbReference type="ARBA" id="ARBA00022801"/>
    </source>
</evidence>
<dbReference type="GO" id="GO:0004563">
    <property type="term" value="F:beta-N-acetylhexosaminidase activity"/>
    <property type="evidence" value="ECO:0007669"/>
    <property type="project" value="UniProtKB-EC"/>
</dbReference>
<keyword evidence="5" id="KW-0325">Glycoprotein</keyword>
<keyword evidence="9" id="KW-0812">Transmembrane</keyword>
<dbReference type="AlphaFoldDB" id="A0A1D8QLR0"/>
<dbReference type="InterPro" id="IPR015883">
    <property type="entry name" value="Glyco_hydro_20_cat"/>
</dbReference>
<proteinExistence type="evidence at transcript level"/>
<accession>A0A1D8QLR0</accession>
<organism evidence="12">
    <name type="scientific">Lagenidium giganteum</name>
    <dbReference type="NCBI Taxonomy" id="4803"/>
    <lineage>
        <taxon>Eukaryota</taxon>
        <taxon>Sar</taxon>
        <taxon>Stramenopiles</taxon>
        <taxon>Oomycota</taxon>
        <taxon>Peronosporomycetes</taxon>
        <taxon>Pythiales</taxon>
        <taxon>Pythiaceae</taxon>
    </lineage>
</organism>
<dbReference type="EMBL" id="KX269153">
    <property type="protein sequence ID" value="AOW41676.1"/>
    <property type="molecule type" value="mRNA"/>
</dbReference>
<dbReference type="PANTHER" id="PTHR22600">
    <property type="entry name" value="BETA-HEXOSAMINIDASE"/>
    <property type="match status" value="1"/>
</dbReference>
<keyword evidence="9" id="KW-1133">Transmembrane helix</keyword>
<dbReference type="Gene3D" id="3.20.20.80">
    <property type="entry name" value="Glycosidases"/>
    <property type="match status" value="1"/>
</dbReference>
<dbReference type="InterPro" id="IPR017853">
    <property type="entry name" value="GH"/>
</dbReference>
<dbReference type="GO" id="GO:0005975">
    <property type="term" value="P:carbohydrate metabolic process"/>
    <property type="evidence" value="ECO:0007669"/>
    <property type="project" value="InterPro"/>
</dbReference>
<dbReference type="PRINTS" id="PR00738">
    <property type="entry name" value="GLHYDRLASE20"/>
</dbReference>
<dbReference type="Pfam" id="PF14845">
    <property type="entry name" value="Glycohydro_20b2"/>
    <property type="match status" value="1"/>
</dbReference>
<dbReference type="FunFam" id="3.20.20.80:FF:000063">
    <property type="entry name" value="Beta-hexosaminidase"/>
    <property type="match status" value="1"/>
</dbReference>